<dbReference type="Proteomes" id="UP000320314">
    <property type="component" value="Unassembled WGS sequence"/>
</dbReference>
<name>A0A506U7T3_9HYPH</name>
<sequence>MRRRHRLAARGSRCPPPAARQAGRSAVIGSTQAFERTLVVAPHPDDEVLGAGGTMAALTQAGCSVFVAVVTTGKAPDFDMRQVTTVREECARAHEKLGVRETLWLDQPAARLSEVAHVELNAALSGVVDAVRPGALVLPFVGDIHMDHQLTFLSGLVAARPHGPKFPPLVLAYETLSETNWNAPYLSPSFQPNYFVDISSTIDLKLDAMAAFSSQVRSFPHERSIEALEALAVMRGVTVGCAAAEAFVLLRNVINFELA</sequence>
<dbReference type="SUPFAM" id="SSF102588">
    <property type="entry name" value="LmbE-like"/>
    <property type="match status" value="1"/>
</dbReference>
<dbReference type="InterPro" id="IPR003737">
    <property type="entry name" value="GlcNAc_PI_deacetylase-related"/>
</dbReference>
<keyword evidence="3" id="KW-1185">Reference proteome</keyword>
<dbReference type="InterPro" id="IPR024078">
    <property type="entry name" value="LmbE-like_dom_sf"/>
</dbReference>
<proteinExistence type="predicted"/>
<comment type="caution">
    <text evidence="2">The sequence shown here is derived from an EMBL/GenBank/DDBJ whole genome shotgun (WGS) entry which is preliminary data.</text>
</comment>
<reference evidence="2 3" key="1">
    <citation type="submission" date="2019-06" db="EMBL/GenBank/DDBJ databases">
        <authorList>
            <person name="Li M."/>
        </authorList>
    </citation>
    <scope>NUCLEOTIDE SEQUENCE [LARGE SCALE GENOMIC DNA]</scope>
    <source>
        <strain evidence="2 3">BGMRC6574</strain>
    </source>
</reference>
<accession>A0A506U7T3</accession>
<dbReference type="Pfam" id="PF02585">
    <property type="entry name" value="PIG-L"/>
    <property type="match status" value="1"/>
</dbReference>
<protein>
    <submittedName>
        <fullName evidence="2">PIG-L family deacetylase</fullName>
    </submittedName>
</protein>
<evidence type="ECO:0000313" key="2">
    <source>
        <dbReference type="EMBL" id="TPW29015.1"/>
    </source>
</evidence>
<organism evidence="2 3">
    <name type="scientific">Pararhizobium mangrovi</name>
    <dbReference type="NCBI Taxonomy" id="2590452"/>
    <lineage>
        <taxon>Bacteria</taxon>
        <taxon>Pseudomonadati</taxon>
        <taxon>Pseudomonadota</taxon>
        <taxon>Alphaproteobacteria</taxon>
        <taxon>Hyphomicrobiales</taxon>
        <taxon>Rhizobiaceae</taxon>
        <taxon>Rhizobium/Agrobacterium group</taxon>
        <taxon>Pararhizobium</taxon>
    </lineage>
</organism>
<dbReference type="Gene3D" id="3.40.50.10320">
    <property type="entry name" value="LmbE-like"/>
    <property type="match status" value="1"/>
</dbReference>
<dbReference type="EMBL" id="VHLH01000013">
    <property type="protein sequence ID" value="TPW29015.1"/>
    <property type="molecule type" value="Genomic_DNA"/>
</dbReference>
<evidence type="ECO:0000256" key="1">
    <source>
        <dbReference type="SAM" id="MobiDB-lite"/>
    </source>
</evidence>
<evidence type="ECO:0000313" key="3">
    <source>
        <dbReference type="Proteomes" id="UP000320314"/>
    </source>
</evidence>
<feature type="region of interest" description="Disordered" evidence="1">
    <location>
        <begin position="1"/>
        <end position="23"/>
    </location>
</feature>
<dbReference type="PANTHER" id="PTHR12993">
    <property type="entry name" value="N-ACETYLGLUCOSAMINYL-PHOSPHATIDYLINOSITOL DE-N-ACETYLASE-RELATED"/>
    <property type="match status" value="1"/>
</dbReference>
<dbReference type="PANTHER" id="PTHR12993:SF11">
    <property type="entry name" value="N-ACETYLGLUCOSAMINYL-PHOSPHATIDYLINOSITOL DE-N-ACETYLASE"/>
    <property type="match status" value="1"/>
</dbReference>
<dbReference type="AlphaFoldDB" id="A0A506U7T3"/>
<dbReference type="OrthoDB" id="9790023at2"/>
<dbReference type="GO" id="GO:0016811">
    <property type="term" value="F:hydrolase activity, acting on carbon-nitrogen (but not peptide) bonds, in linear amides"/>
    <property type="evidence" value="ECO:0007669"/>
    <property type="project" value="TreeGrafter"/>
</dbReference>
<gene>
    <name evidence="2" type="ORF">FJU11_08535</name>
</gene>